<dbReference type="EMBL" id="BARS01043258">
    <property type="protein sequence ID" value="GAG37707.1"/>
    <property type="molecule type" value="Genomic_DNA"/>
</dbReference>
<comment type="caution">
    <text evidence="1">The sequence shown here is derived from an EMBL/GenBank/DDBJ whole genome shotgun (WGS) entry which is preliminary data.</text>
</comment>
<protein>
    <recommendedName>
        <fullName evidence="2">Dipeptidylpeptidase IV N-terminal domain-containing protein</fullName>
    </recommendedName>
</protein>
<dbReference type="InterPro" id="IPR011659">
    <property type="entry name" value="WD40"/>
</dbReference>
<dbReference type="Pfam" id="PF07676">
    <property type="entry name" value="PD40"/>
    <property type="match status" value="1"/>
</dbReference>
<accession>X0XQT3</accession>
<dbReference type="AlphaFoldDB" id="X0XQT3"/>
<evidence type="ECO:0008006" key="2">
    <source>
        <dbReference type="Google" id="ProtNLM"/>
    </source>
</evidence>
<reference evidence="1" key="1">
    <citation type="journal article" date="2014" name="Front. Microbiol.">
        <title>High frequency of phylogenetically diverse reductive dehalogenase-homologous genes in deep subseafloor sedimentary metagenomes.</title>
        <authorList>
            <person name="Kawai M."/>
            <person name="Futagami T."/>
            <person name="Toyoda A."/>
            <person name="Takaki Y."/>
            <person name="Nishi S."/>
            <person name="Hori S."/>
            <person name="Arai W."/>
            <person name="Tsubouchi T."/>
            <person name="Morono Y."/>
            <person name="Uchiyama I."/>
            <person name="Ito T."/>
            <person name="Fujiyama A."/>
            <person name="Inagaki F."/>
            <person name="Takami H."/>
        </authorList>
    </citation>
    <scope>NUCLEOTIDE SEQUENCE</scope>
    <source>
        <strain evidence="1">Expedition CK06-06</strain>
    </source>
</reference>
<sequence length="248" mass="27249">ESALQGDVGLVSLDNNLIAVSITVEAKGQGWLQASLSGDAHVVAGTYYQWTRDPEGEREYRVEGVLYSVEGARIGQLELPPDTRLLGVDWSPRTDQLLGALTGEKSARLWVWEATGSSLGQFMEIPSPDEEIIGVSNPCWSPDGSQLAFSLRRWLWWEEDKHKTDLMLVSAEGDGLRTLVDSEWGAAANHATWAGDGRRIYYHLSQDLSHDAYCSDTGGDIWVVTLSEEPVSVRWTEDGVSYLPAAGP</sequence>
<gene>
    <name evidence="1" type="ORF">S01H1_65518</name>
</gene>
<dbReference type="SUPFAM" id="SSF69304">
    <property type="entry name" value="Tricorn protease N-terminal domain"/>
    <property type="match status" value="1"/>
</dbReference>
<feature type="non-terminal residue" evidence="1">
    <location>
        <position position="1"/>
    </location>
</feature>
<dbReference type="InterPro" id="IPR011042">
    <property type="entry name" value="6-blade_b-propeller_TolB-like"/>
</dbReference>
<proteinExistence type="predicted"/>
<dbReference type="Gene3D" id="2.120.10.30">
    <property type="entry name" value="TolB, C-terminal domain"/>
    <property type="match status" value="1"/>
</dbReference>
<organism evidence="1">
    <name type="scientific">marine sediment metagenome</name>
    <dbReference type="NCBI Taxonomy" id="412755"/>
    <lineage>
        <taxon>unclassified sequences</taxon>
        <taxon>metagenomes</taxon>
        <taxon>ecological metagenomes</taxon>
    </lineage>
</organism>
<name>X0XQT3_9ZZZZ</name>
<evidence type="ECO:0000313" key="1">
    <source>
        <dbReference type="EMBL" id="GAG37707.1"/>
    </source>
</evidence>